<gene>
    <name evidence="3" type="ORF">HHK36_021667</name>
</gene>
<evidence type="ECO:0000256" key="2">
    <source>
        <dbReference type="PROSITE-ProRule" id="PRU00708"/>
    </source>
</evidence>
<comment type="caution">
    <text evidence="3">The sequence shown here is derived from an EMBL/GenBank/DDBJ whole genome shotgun (WGS) entry which is preliminary data.</text>
</comment>
<keyword evidence="4" id="KW-1185">Reference proteome</keyword>
<accession>A0A835D7A2</accession>
<evidence type="ECO:0008006" key="5">
    <source>
        <dbReference type="Google" id="ProtNLM"/>
    </source>
</evidence>
<feature type="repeat" description="PPR" evidence="2">
    <location>
        <begin position="578"/>
        <end position="612"/>
    </location>
</feature>
<dbReference type="GO" id="GO:0003723">
    <property type="term" value="F:RNA binding"/>
    <property type="evidence" value="ECO:0007669"/>
    <property type="project" value="InterPro"/>
</dbReference>
<dbReference type="Proteomes" id="UP000655225">
    <property type="component" value="Unassembled WGS sequence"/>
</dbReference>
<dbReference type="InterPro" id="IPR002885">
    <property type="entry name" value="PPR_rpt"/>
</dbReference>
<sequence length="825" mass="92082">MGFLHYLGKQRANSNYMACFLLELKISIAIEKARSVCYCTLSTSVNFDIIERINSFNAPDRYGEMLESNVVKWTSMISMNARKGFNDRALACFLQMQRVGVEPNETTFSTAIGVCRELRRVDTGMSLHSLILKKGGLRELFVASGLITMYSKCDCLEEARKVFDEMLEKDAVSWNSMISAYSQKDLNKEALSLFFLMLNTGNDLKLLVNNFTLASIFKACAGLSYIRFGISVHSYSIKLGFDSDVFVCGSTIDMYSKCGSLDIARHIFDQMEKRDLVVWNTMITGYAQNDYGEEAVGLFYQLQSEGILPNETTFSCILKASAMMSDSSVGRCFHAKTFKCGSLSDVFVGTALVDMYSKYYDMEDAERAFGEMAKKNLVSFNALITGYSLTGMYEEALRVYVELHTKNMRPDTFTFTGLFSSCSVLGAFAEGSQVHAHSIIFGLDSSVLVGNSLVNFYGKCGLMDSASKAFESIPTPNAISWAGIISGFAQNGEGEKALKYFCKLHKFSGRTDEFSFTSVLKALANWATVEQGRHLHAHVIKTGLELTIFVGSALVDMYSKYGIAEDSFKVFTEMPEKNVVSWNSMITGYAQNGFSEKSLLLFEEMTNSDVIPTCITFIGILFACSHAGFVQEGRHCYNLMIFKYGIPPSVEHCTCMVDLLGRAGYLHEAENFLLNSPFPSEPGIWKSLLAACGVHKNVDVAVRAARHCLLLEPQDSATYVILSNIYASKQLWCEVSRIRNLMKEMGVEKEPGRSWIEVNRTRELFKEMVIKKQPGCSWIDVTNMVHDFVAEETSCPPEEIVAALQSLVVHSEMDGYDLDHNIYAP</sequence>
<dbReference type="GO" id="GO:0099402">
    <property type="term" value="P:plant organ development"/>
    <property type="evidence" value="ECO:0007669"/>
    <property type="project" value="UniProtKB-ARBA"/>
</dbReference>
<dbReference type="FunFam" id="1.25.40.10:FF:000344">
    <property type="entry name" value="Pentatricopeptide repeat-containing protein"/>
    <property type="match status" value="2"/>
</dbReference>
<protein>
    <recommendedName>
        <fullName evidence="5">Pentatricopeptide repeat-containing protein</fullName>
    </recommendedName>
</protein>
<dbReference type="InterPro" id="IPR046960">
    <property type="entry name" value="PPR_At4g14850-like_plant"/>
</dbReference>
<feature type="repeat" description="PPR" evidence="2">
    <location>
        <begin position="376"/>
        <end position="410"/>
    </location>
</feature>
<dbReference type="NCBIfam" id="TIGR00756">
    <property type="entry name" value="PPR"/>
    <property type="match status" value="5"/>
</dbReference>
<feature type="repeat" description="PPR" evidence="2">
    <location>
        <begin position="69"/>
        <end position="103"/>
    </location>
</feature>
<keyword evidence="1" id="KW-0677">Repeat</keyword>
<dbReference type="InterPro" id="IPR046848">
    <property type="entry name" value="E_motif"/>
</dbReference>
<evidence type="ECO:0000313" key="4">
    <source>
        <dbReference type="Proteomes" id="UP000655225"/>
    </source>
</evidence>
<dbReference type="OrthoDB" id="185373at2759"/>
<feature type="repeat" description="PPR" evidence="2">
    <location>
        <begin position="170"/>
        <end position="204"/>
    </location>
</feature>
<dbReference type="FunFam" id="1.25.40.10:FF:000158">
    <property type="entry name" value="pentatricopeptide repeat-containing protein At2g33680"/>
    <property type="match status" value="1"/>
</dbReference>
<dbReference type="FunFam" id="1.25.40.10:FF:000196">
    <property type="entry name" value="Pentatricopeptide repeat-containing protein At4g14850"/>
    <property type="match status" value="1"/>
</dbReference>
<organism evidence="3 4">
    <name type="scientific">Tetracentron sinense</name>
    <name type="common">Spur-leaf</name>
    <dbReference type="NCBI Taxonomy" id="13715"/>
    <lineage>
        <taxon>Eukaryota</taxon>
        <taxon>Viridiplantae</taxon>
        <taxon>Streptophyta</taxon>
        <taxon>Embryophyta</taxon>
        <taxon>Tracheophyta</taxon>
        <taxon>Spermatophyta</taxon>
        <taxon>Magnoliopsida</taxon>
        <taxon>Trochodendrales</taxon>
        <taxon>Trochodendraceae</taxon>
        <taxon>Tetracentron</taxon>
    </lineage>
</organism>
<dbReference type="OMA" id="EPNEMTF"/>
<dbReference type="AlphaFoldDB" id="A0A835D7A2"/>
<feature type="repeat" description="PPR" evidence="2">
    <location>
        <begin position="275"/>
        <end position="309"/>
    </location>
</feature>
<dbReference type="GO" id="GO:0005739">
    <property type="term" value="C:mitochondrion"/>
    <property type="evidence" value="ECO:0007669"/>
    <property type="project" value="TreeGrafter"/>
</dbReference>
<feature type="repeat" description="PPR" evidence="2">
    <location>
        <begin position="244"/>
        <end position="274"/>
    </location>
</feature>
<evidence type="ECO:0000256" key="1">
    <source>
        <dbReference type="ARBA" id="ARBA00022737"/>
    </source>
</evidence>
<dbReference type="InterPro" id="IPR011990">
    <property type="entry name" value="TPR-like_helical_dom_sf"/>
</dbReference>
<proteinExistence type="predicted"/>
<dbReference type="Pfam" id="PF13041">
    <property type="entry name" value="PPR_2"/>
    <property type="match status" value="4"/>
</dbReference>
<dbReference type="PANTHER" id="PTHR24015">
    <property type="entry name" value="OS07G0578800 PROTEIN-RELATED"/>
    <property type="match status" value="1"/>
</dbReference>
<name>A0A835D7A2_TETSI</name>
<evidence type="ECO:0000313" key="3">
    <source>
        <dbReference type="EMBL" id="KAF8393423.1"/>
    </source>
</evidence>
<dbReference type="PROSITE" id="PS51375">
    <property type="entry name" value="PPR"/>
    <property type="match status" value="6"/>
</dbReference>
<dbReference type="EMBL" id="JABCRI010000015">
    <property type="protein sequence ID" value="KAF8393423.1"/>
    <property type="molecule type" value="Genomic_DNA"/>
</dbReference>
<dbReference type="Gene3D" id="1.25.40.10">
    <property type="entry name" value="Tetratricopeptide repeat domain"/>
    <property type="match status" value="5"/>
</dbReference>
<dbReference type="Pfam" id="PF20431">
    <property type="entry name" value="E_motif"/>
    <property type="match status" value="1"/>
</dbReference>
<reference evidence="3 4" key="1">
    <citation type="submission" date="2020-04" db="EMBL/GenBank/DDBJ databases">
        <title>Plant Genome Project.</title>
        <authorList>
            <person name="Zhang R.-G."/>
        </authorList>
    </citation>
    <scope>NUCLEOTIDE SEQUENCE [LARGE SCALE GENOMIC DNA]</scope>
    <source>
        <strain evidence="3">YNK0</strain>
        <tissue evidence="3">Leaf</tissue>
    </source>
</reference>
<dbReference type="Pfam" id="PF01535">
    <property type="entry name" value="PPR"/>
    <property type="match status" value="4"/>
</dbReference>
<dbReference type="PANTHER" id="PTHR24015:SF1825">
    <property type="entry name" value="OS04G0514500 PROTEIN"/>
    <property type="match status" value="1"/>
</dbReference>
<dbReference type="GO" id="GO:0009451">
    <property type="term" value="P:RNA modification"/>
    <property type="evidence" value="ECO:0007669"/>
    <property type="project" value="InterPro"/>
</dbReference>